<keyword evidence="4" id="KW-0677">Repeat</keyword>
<name>A0AAN6NPI5_9PEZI</name>
<keyword evidence="7" id="KW-0804">Transcription</keyword>
<evidence type="ECO:0000313" key="10">
    <source>
        <dbReference type="EMBL" id="KAK3949659.1"/>
    </source>
</evidence>
<evidence type="ECO:0000256" key="5">
    <source>
        <dbReference type="ARBA" id="ARBA00022833"/>
    </source>
</evidence>
<feature type="compositionally biased region" description="Basic and acidic residues" evidence="9">
    <location>
        <begin position="363"/>
        <end position="379"/>
    </location>
</feature>
<dbReference type="Proteomes" id="UP001303222">
    <property type="component" value="Unassembled WGS sequence"/>
</dbReference>
<feature type="region of interest" description="Disordered" evidence="9">
    <location>
        <begin position="227"/>
        <end position="334"/>
    </location>
</feature>
<dbReference type="EMBL" id="MU859205">
    <property type="protein sequence ID" value="KAK3949659.1"/>
    <property type="molecule type" value="Genomic_DNA"/>
</dbReference>
<dbReference type="GO" id="GO:0005634">
    <property type="term" value="C:nucleus"/>
    <property type="evidence" value="ECO:0007669"/>
    <property type="project" value="UniProtKB-SubCell"/>
</dbReference>
<feature type="compositionally biased region" description="Low complexity" evidence="9">
    <location>
        <begin position="109"/>
        <end position="119"/>
    </location>
</feature>
<feature type="region of interest" description="Disordered" evidence="9">
    <location>
        <begin position="363"/>
        <end position="396"/>
    </location>
</feature>
<comment type="subcellular location">
    <subcellularLocation>
        <location evidence="1">Nucleus</location>
    </subcellularLocation>
</comment>
<feature type="compositionally biased region" description="Pro residues" evidence="9">
    <location>
        <begin position="141"/>
        <end position="156"/>
    </location>
</feature>
<dbReference type="PRINTS" id="PR01217">
    <property type="entry name" value="PRICHEXTENSN"/>
</dbReference>
<evidence type="ECO:0000256" key="9">
    <source>
        <dbReference type="SAM" id="MobiDB-lite"/>
    </source>
</evidence>
<dbReference type="PROSITE" id="PS00115">
    <property type="entry name" value="RNA_POL_II_REPEAT"/>
    <property type="match status" value="1"/>
</dbReference>
<keyword evidence="3" id="KW-0479">Metal-binding</keyword>
<feature type="compositionally biased region" description="Low complexity" evidence="9">
    <location>
        <begin position="241"/>
        <end position="252"/>
    </location>
</feature>
<dbReference type="AlphaFoldDB" id="A0AAN6NPI5"/>
<evidence type="ECO:0000256" key="1">
    <source>
        <dbReference type="ARBA" id="ARBA00004123"/>
    </source>
</evidence>
<evidence type="ECO:0000256" key="2">
    <source>
        <dbReference type="ARBA" id="ARBA00022553"/>
    </source>
</evidence>
<keyword evidence="2" id="KW-0597">Phosphoprotein</keyword>
<organism evidence="10 11">
    <name type="scientific">Pseudoneurospora amorphoporcata</name>
    <dbReference type="NCBI Taxonomy" id="241081"/>
    <lineage>
        <taxon>Eukaryota</taxon>
        <taxon>Fungi</taxon>
        <taxon>Dikarya</taxon>
        <taxon>Ascomycota</taxon>
        <taxon>Pezizomycotina</taxon>
        <taxon>Sordariomycetes</taxon>
        <taxon>Sordariomycetidae</taxon>
        <taxon>Sordariales</taxon>
        <taxon>Sordariaceae</taxon>
        <taxon>Pseudoneurospora</taxon>
    </lineage>
</organism>
<dbReference type="GO" id="GO:0006366">
    <property type="term" value="P:transcription by RNA polymerase II"/>
    <property type="evidence" value="ECO:0007669"/>
    <property type="project" value="InterPro"/>
</dbReference>
<dbReference type="InterPro" id="IPR000684">
    <property type="entry name" value="RNA_pol_II_repeat_euk"/>
</dbReference>
<feature type="region of interest" description="Disordered" evidence="9">
    <location>
        <begin position="19"/>
        <end position="70"/>
    </location>
</feature>
<dbReference type="GO" id="GO:0046872">
    <property type="term" value="F:metal ion binding"/>
    <property type="evidence" value="ECO:0007669"/>
    <property type="project" value="UniProtKB-KW"/>
</dbReference>
<evidence type="ECO:0000313" key="11">
    <source>
        <dbReference type="Proteomes" id="UP001303222"/>
    </source>
</evidence>
<evidence type="ECO:0000256" key="3">
    <source>
        <dbReference type="ARBA" id="ARBA00022723"/>
    </source>
</evidence>
<proteinExistence type="predicted"/>
<feature type="compositionally biased region" description="Low complexity" evidence="9">
    <location>
        <begin position="56"/>
        <end position="70"/>
    </location>
</feature>
<keyword evidence="8" id="KW-0539">Nucleus</keyword>
<keyword evidence="11" id="KW-1185">Reference proteome</keyword>
<gene>
    <name evidence="10" type="ORF">QBC32DRAFT_378043</name>
</gene>
<evidence type="ECO:0000256" key="8">
    <source>
        <dbReference type="ARBA" id="ARBA00023242"/>
    </source>
</evidence>
<feature type="compositionally biased region" description="Basic and acidic residues" evidence="9">
    <location>
        <begin position="319"/>
        <end position="328"/>
    </location>
</feature>
<dbReference type="GO" id="GO:0003677">
    <property type="term" value="F:DNA binding"/>
    <property type="evidence" value="ECO:0007669"/>
    <property type="project" value="UniProtKB-KW"/>
</dbReference>
<comment type="caution">
    <text evidence="10">The sequence shown here is derived from an EMBL/GenBank/DDBJ whole genome shotgun (WGS) entry which is preliminary data.</text>
</comment>
<keyword evidence="6" id="KW-0238">DNA-binding</keyword>
<evidence type="ECO:0000256" key="6">
    <source>
        <dbReference type="ARBA" id="ARBA00023125"/>
    </source>
</evidence>
<feature type="compositionally biased region" description="Pro residues" evidence="9">
    <location>
        <begin position="277"/>
        <end position="286"/>
    </location>
</feature>
<reference evidence="10" key="2">
    <citation type="submission" date="2023-06" db="EMBL/GenBank/DDBJ databases">
        <authorList>
            <consortium name="Lawrence Berkeley National Laboratory"/>
            <person name="Mondo S.J."/>
            <person name="Hensen N."/>
            <person name="Bonometti L."/>
            <person name="Westerberg I."/>
            <person name="Brannstrom I.O."/>
            <person name="Guillou S."/>
            <person name="Cros-Aarteil S."/>
            <person name="Calhoun S."/>
            <person name="Haridas S."/>
            <person name="Kuo A."/>
            <person name="Pangilinan J."/>
            <person name="Riley R."/>
            <person name="Labutti K."/>
            <person name="Andreopoulos B."/>
            <person name="Lipzen A."/>
            <person name="Chen C."/>
            <person name="Yanf M."/>
            <person name="Daum C."/>
            <person name="Ng V."/>
            <person name="Clum A."/>
            <person name="Steindorff A."/>
            <person name="Ohm R."/>
            <person name="Martin F."/>
            <person name="Silar P."/>
            <person name="Natvig D."/>
            <person name="Lalanne C."/>
            <person name="Gautier V."/>
            <person name="Ament-Velasquez S.L."/>
            <person name="Kruys A."/>
            <person name="Hutchinson M.I."/>
            <person name="Powell A.J."/>
            <person name="Barry K."/>
            <person name="Miller A.N."/>
            <person name="Grigoriev I.V."/>
            <person name="Debuchy R."/>
            <person name="Gladieux P."/>
            <person name="Thoren M.H."/>
            <person name="Johannesson H."/>
        </authorList>
    </citation>
    <scope>NUCLEOTIDE SEQUENCE</scope>
    <source>
        <strain evidence="10">CBS 626.80</strain>
    </source>
</reference>
<protein>
    <submittedName>
        <fullName evidence="10">Uncharacterized protein</fullName>
    </submittedName>
</protein>
<keyword evidence="5" id="KW-0862">Zinc</keyword>
<evidence type="ECO:0000256" key="4">
    <source>
        <dbReference type="ARBA" id="ARBA00022737"/>
    </source>
</evidence>
<evidence type="ECO:0000256" key="7">
    <source>
        <dbReference type="ARBA" id="ARBA00023163"/>
    </source>
</evidence>
<reference evidence="10" key="1">
    <citation type="journal article" date="2023" name="Mol. Phylogenet. Evol.">
        <title>Genome-scale phylogeny and comparative genomics of the fungal order Sordariales.</title>
        <authorList>
            <person name="Hensen N."/>
            <person name="Bonometti L."/>
            <person name="Westerberg I."/>
            <person name="Brannstrom I.O."/>
            <person name="Guillou S."/>
            <person name="Cros-Aarteil S."/>
            <person name="Calhoun S."/>
            <person name="Haridas S."/>
            <person name="Kuo A."/>
            <person name="Mondo S."/>
            <person name="Pangilinan J."/>
            <person name="Riley R."/>
            <person name="LaButti K."/>
            <person name="Andreopoulos B."/>
            <person name="Lipzen A."/>
            <person name="Chen C."/>
            <person name="Yan M."/>
            <person name="Daum C."/>
            <person name="Ng V."/>
            <person name="Clum A."/>
            <person name="Steindorff A."/>
            <person name="Ohm R.A."/>
            <person name="Martin F."/>
            <person name="Silar P."/>
            <person name="Natvig D.O."/>
            <person name="Lalanne C."/>
            <person name="Gautier V."/>
            <person name="Ament-Velasquez S.L."/>
            <person name="Kruys A."/>
            <person name="Hutchinson M.I."/>
            <person name="Powell A.J."/>
            <person name="Barry K."/>
            <person name="Miller A.N."/>
            <person name="Grigoriev I.V."/>
            <person name="Debuchy R."/>
            <person name="Gladieux P."/>
            <person name="Hiltunen Thoren M."/>
            <person name="Johannesson H."/>
        </authorList>
    </citation>
    <scope>NUCLEOTIDE SEQUENCE</scope>
    <source>
        <strain evidence="10">CBS 626.80</strain>
    </source>
</reference>
<accession>A0AAN6NPI5</accession>
<sequence length="518" mass="56816">MEHNNRACTIVHLDVEEFQSTSQQPHSYFPSPMDASNRGPSATLPTSSPPLAPRHFPTFAPTSPTYSPASPNWMLPSDTPLPRSLVCTCNSPPLPMSPVYTPSSPNWVPTSPAGPSASPIGPPQSPEHMPEGASPVYYPTSPRPMPPSPPYVPRSPTPEDMRGGASPVYYPTSPGPCPSSPAYVPQSPEWAPRSPSPTNHHQTLSAPVVPSASYVLQPPVWASTGFAATFGVTSPPPAPSSPTYSPESPSSPGNYGPFAFAPSPPYVPQSPQWSPTSPGPVPPSPSYVPLSPESACTSSPLGRFVYNRAWSIVPEDEEQRERGRRETDAEQDAQVQELAAVVHSQEPEEDELPDCQYYEKLDRREEGNTERVSEGDVRDQQVQQPAPAASEEDLPDYEYYEQLDQETEAEAEMQLDAQHSVGDPYPAIAAINRMPSSSSKLSNVSMTYDTKEEPTNWLFRPSFCSSSTLDRPYCRVSQRPIGLVGRVRVQKRLDRMMWNKLMRKKTTGMIEHCEKYPS</sequence>
<feature type="region of interest" description="Disordered" evidence="9">
    <location>
        <begin position="107"/>
        <end position="204"/>
    </location>
</feature>